<protein>
    <submittedName>
        <fullName evidence="1">DUF4442 domain-containing protein</fullName>
    </submittedName>
</protein>
<dbReference type="InterPro" id="IPR027961">
    <property type="entry name" value="DUF4442"/>
</dbReference>
<dbReference type="Proteomes" id="UP001165427">
    <property type="component" value="Unassembled WGS sequence"/>
</dbReference>
<dbReference type="AlphaFoldDB" id="A0AA41R0F3"/>
<keyword evidence="2" id="KW-1185">Reference proteome</keyword>
<dbReference type="EMBL" id="JALJRB010000003">
    <property type="protein sequence ID" value="MCJ8499924.1"/>
    <property type="molecule type" value="Genomic_DNA"/>
</dbReference>
<dbReference type="SUPFAM" id="SSF54637">
    <property type="entry name" value="Thioesterase/thiol ester dehydrase-isomerase"/>
    <property type="match status" value="1"/>
</dbReference>
<evidence type="ECO:0000313" key="1">
    <source>
        <dbReference type="EMBL" id="MCJ8499924.1"/>
    </source>
</evidence>
<dbReference type="Pfam" id="PF14539">
    <property type="entry name" value="DUF4442"/>
    <property type="match status" value="1"/>
</dbReference>
<evidence type="ECO:0000313" key="2">
    <source>
        <dbReference type="Proteomes" id="UP001165427"/>
    </source>
</evidence>
<reference evidence="1" key="1">
    <citation type="submission" date="2022-04" db="EMBL/GenBank/DDBJ databases">
        <title>Desulfatitalea alkaliphila sp. nov., a novel anaerobic sulfate-reducing bacterium isolated from terrestrial mud volcano, Taman Peninsula, Russia.</title>
        <authorList>
            <person name="Khomyakova M.A."/>
            <person name="Merkel A.Y."/>
            <person name="Slobodkin A.I."/>
        </authorList>
    </citation>
    <scope>NUCLEOTIDE SEQUENCE</scope>
    <source>
        <strain evidence="1">M08but</strain>
    </source>
</reference>
<accession>A0AA41R0F3</accession>
<name>A0AA41R0F3_9BACT</name>
<dbReference type="InterPro" id="IPR029069">
    <property type="entry name" value="HotDog_dom_sf"/>
</dbReference>
<proteinExistence type="predicted"/>
<sequence>MNHRLFKWLLNFYPPYWATGITITSVAPDFHRLSVRMKMHWYNRNIVGTHFGGSLYAMVDPFYMLMLIRILGEDYVVWDKAAHIKFVKPGKGTVTADFQVERSTIDTIKARTADGEKYLPDLLVLVRDEAGEVVARIAKTLYVRRKAPVEVDG</sequence>
<dbReference type="RefSeq" id="WP_246903575.1">
    <property type="nucleotide sequence ID" value="NZ_JALJRB010000003.1"/>
</dbReference>
<comment type="caution">
    <text evidence="1">The sequence shown here is derived from an EMBL/GenBank/DDBJ whole genome shotgun (WGS) entry which is preliminary data.</text>
</comment>
<gene>
    <name evidence="1" type="ORF">MRX98_05010</name>
</gene>
<dbReference type="Gene3D" id="3.10.129.10">
    <property type="entry name" value="Hotdog Thioesterase"/>
    <property type="match status" value="1"/>
</dbReference>
<organism evidence="1 2">
    <name type="scientific">Desulfatitalea alkaliphila</name>
    <dbReference type="NCBI Taxonomy" id="2929485"/>
    <lineage>
        <taxon>Bacteria</taxon>
        <taxon>Pseudomonadati</taxon>
        <taxon>Thermodesulfobacteriota</taxon>
        <taxon>Desulfobacteria</taxon>
        <taxon>Desulfobacterales</taxon>
        <taxon>Desulfosarcinaceae</taxon>
        <taxon>Desulfatitalea</taxon>
    </lineage>
</organism>